<sequence>MSTKTDAVQLPFSSAQIKIIINKLAAMNLLAADKKHVIDVTKLASQPVGLFVPVYALVTQFIRENAFKNMGKLDHDTAYWFHVAPDINGDNRKVDGVNYIRGASQYGLELNGKFANMTQVQKDAALQGTSNAIAASVINDIIAASGIPQFTKMLNNDINGAIKGKYPQTIGGWGGSFYYWNTPFNTPSGQPSTVGGEVNRTSRQEFFWDNGNAIADIGISLLKAFGETDSFIGMTLMNRMIARGWPELISRVWNAIGTASHASAPADVQKSMTNAGLLIMLGRLMAFKFAPGPHTDNPTATSWTVVSTTKMFDGVEVKYSDGTVIKQNLNDLEWSKSGTRGWLRHFPGGELLFSSHNLDGTTETAKIAVDGSIQMVTGVGAHLGGDVCAGGKGIDIFTFLPSDGNAGIAPSIQSIEDLDGLGSIRIGETTIAGQGATLVGNGHTWVDSAGVRYQFDAVGAGGQLGKMLLSGGVLGEGKIAIDDFDLGKAMSEKDGYLGIKLAERIGMAANTGTPLFDSADAPADKSLTTATTIQPFRISVAGISDQDRTVTVRGTSGSFSNMYLDIGDGMLDMSSGSVNVVIPAGQDSVEVGLVYGGPARQTRTLSLSSSLAQPDRPDFVPISNALTVTFNGDAGPKDPTDFPADWYQTLPAGKSSPYSTETTPSFQLIRALGYQLNNRINVTDKNAVVTLRDGDNLVTANNAHGWVRLGNGNNRVYVNKEVDLNQAIIDANTGTPTGQNGMLVSVAEGNSTVVGGNGNDIIGVGAGNNVVVMGPGKNVFLGGMVLDQYSAPSLDWNAAVHDDGGTVTIATPFTQARHPAGINIDMATYEGNIYLAYGEEPVTHLPTRFPYPLGFGNDTVFGGSGDSRFFLSNGDNYVDAGSGNSTIYGGMGNDTIFGGTGNVRVRGRGGNDYITLESGNDFASGNSGDNTIIGGAGDSVIYAGGSGDDWASRDKGNNLVQSGDGATRVHGSGGKDTLIGGAGKTSIYGGAGDEYIVAGTGNTSIMGGAGLNTLVGGSGNDTIFAGTGATTIRGGGGQDYLHGGDGANIIYVGDGGTIAAPNTVRAGTGATTIHGGGGKDLIYGGSGANVIYAGAGGGGTTSVDFTQVVAGSGNTTIHGGSGVNHLFAGAGNDILYGGSGGTIVAPTELWAGAGNDTLVAGTGFNKLFGAAGTTNFVVNKNAGTVVILQCDSDDTLSFDASYKPEELSIADNHDGVEIGTGSGTIFLQPGLQRITFNGQETTLDALRSPSYKIGTSTYSSVSVTLPAVPAVPSGTAPIQTVNLLGSADIQAVGNNVASVIRANSGDDTLVSGSANDTLIGGSGANEFIAGTGSSTMIAGTGSSRFIVNMNSGNVLIQHSQHDDTLEFGAGITAASVTVSAHAGSAGISVVTLKVAGGPTVTVEGSAASGILGRLAFANRDSRTLSEALLQADPAVATLSTEVGMALPGGMIALTLTGKTAVIASGNELDNILRASAGRDTLVAGAGNDTLTGSGHGSGGVATYVPSANGITTIDASVPGEAIAFGAGVRAGQLSAGMVIDAYGRKSVQIFSESGASVVVQGNQAGNMLDQLKFDDGSMIGLDTLLVQSNARGHTMYSAASLVLPAGIQHLQLTGSAGLSATGNALADYIVASDGNDTLSGGDGNDTLVAGMGDSVLNGGGGGNTFVAGIGKTIMNGNGKMAGANVNTYEYAVGDGMTTIVNGGPGDILALGAGIAATTVSLVRANNDLQVAVTAGKPVIIQDYYAASGPTLGKVVFADGVVWDHSIIIAKTTLPDGVPGPGTWPGIEMMYGFEGNDFILAKGSDTWLFGGNGDDYLVGGRGHDTLDGGRGLDHLDGAGGNDIYLFGRGDGQDIVDNSHFDPSTLNTVQFKPGIRPSDVKIKQVASTAWWERPYGHTALELAIAGTDDKITIERFFDNQEYSGVQYTALMQVCFDDGTVWSRTFLEDFVLTPTDGDDHITGTRQPDYLTGGKGNDTIYGLGGADTLEGGPGNDFLADGGAREVFVFGLGDGQDTLGQFNNNDADRQAILRFKPGIVAADVVVKRNRSDLLLSIAGSTDSVTALTYFTEEMEMTGLSPVIRIEFADGTVWDSETIRPFLMTGTTADDQLGGYDTDDLLEGGAGKDTLYGAKGADTLRGGDGNDTLRGGRGENLIDGGAGDDLLETHFDSRDTFVFGRGSGRDTISAYNVSYYEKTNADIIQLKPGVTPGDIALFRTGKTLIVSIASTDDALFVRQYFFANNSRRGAVLQFADGTVWDERVIDAKAKIRANSPPQDNLELGYLAAEAGVPFSFTVPADTIIDPDPWQHITYSVTMRDSVSPLPAWLSFDPLTRTFSGTPDSAAVGYVPLILWGTDDDGARMGMMKTLIVNAAPPNRAPLVSQAQEDQIALLDTEFSYTVPNYALTDPDRADKLTFSASLADGGVLPAWLHFDAASRTFSGTPTVRGRVSIVLTATDKAGLSVSDEFDIAMQLEGVNLEGTELGDELTGGLGNDTLSGLSGNDTLNGGGGDDILDGGDGTDGMAGGAGDDTYIVDSVFDKIVENDNGGYDTVQTQVSYTLGEHLESLILGDGGHINGTGNAMANTLAGNSEDNILDGGAGADSMTGGRGDDTYIVDTAGDEVLELYDEGVDTLVRSYNTQDGLAAVLENLVLTGVAVQGIGNGLGNAITGNELANSLYGQSGNDTLSGLAGNDTLYGGRDDDVYLYGRGDGRDLISNVGVNGSVDIVRFGEGIATTDVSVMRSGTDLLFKLNGSTDQITINKYYGPAAQSDGAGADRKINYVAFADGSTWNQADFETMADRALSNQTPVKAIAPPVLQAMAGSLFTYTVSVNAITDPDPGDTIKYSFKLANGADLPVWLTFNPATRELSGTPASTNLGTLQLGLWGSDNYDKTAGHAVTMKIGAPNRAPVVATPLADKTVVLGAPFSYAVPANSYADPDAGDTLTYAATLADGSALPAWLAFNAATRAFSGTPVSAGTVSIKVSAKDAGGLSVSDVFDLSATVQNLVLNGSANAETLTGGSGNDVLNGLAGNDTLIGGGGNDTLDGGAGDDKMSGGSGNDVYLVDNAGDVVTENASEGNDLVQSSASYTLGANLEALQLTLTGAVSGTGNPIDNLLVGNAGNNALNGLAGNDVLQGGDGIDTLSDTAGNNLLHGGAGADILTGGIGKDMLIGGAGNDTVTSSTGADVIAFNRGDGQDIVNASTGKDNTLSLGKGILYADLLFKKSANDLILVTGASEQINLKDWYLGTTNRSVANLQMVIEGTSDYNATSTNKLNNKKIEQFNFDGLATAFDQARTANPALTSWALSSSLLNFYLSGSDTAAIGGDLAYQYAKNGTLSNVSLTPAAAILANASFGTAAQTLQAGSALQDLSPRLM</sequence>
<evidence type="ECO:0000256" key="2">
    <source>
        <dbReference type="ARBA" id="ARBA00022525"/>
    </source>
</evidence>
<dbReference type="InterPro" id="IPR050557">
    <property type="entry name" value="RTX_toxin/Mannuronan_C5-epim"/>
</dbReference>
<dbReference type="Pfam" id="PF06594">
    <property type="entry name" value="HCBP_related"/>
    <property type="match status" value="4"/>
</dbReference>
<comment type="caution">
    <text evidence="5">The sequence shown here is derived from an EMBL/GenBank/DDBJ whole genome shotgun (WGS) entry which is preliminary data.</text>
</comment>
<dbReference type="SUPFAM" id="SSF49313">
    <property type="entry name" value="Cadherin-like"/>
    <property type="match status" value="4"/>
</dbReference>
<dbReference type="SMART" id="SM00736">
    <property type="entry name" value="CADG"/>
    <property type="match status" value="4"/>
</dbReference>
<keyword evidence="6" id="KW-1185">Reference proteome</keyword>
<accession>A0ABX0NFV6</accession>
<evidence type="ECO:0000313" key="6">
    <source>
        <dbReference type="Proteomes" id="UP000621455"/>
    </source>
</evidence>
<dbReference type="InterPro" id="IPR001343">
    <property type="entry name" value="Hemolysn_Ca-bd"/>
</dbReference>
<dbReference type="Proteomes" id="UP000621455">
    <property type="component" value="Unassembled WGS sequence"/>
</dbReference>
<evidence type="ECO:0000313" key="5">
    <source>
        <dbReference type="EMBL" id="NHZ79420.1"/>
    </source>
</evidence>
<dbReference type="Gene3D" id="2.160.20.160">
    <property type="match status" value="1"/>
</dbReference>
<dbReference type="PANTHER" id="PTHR38340:SF1">
    <property type="entry name" value="S-LAYER PROTEIN"/>
    <property type="match status" value="1"/>
</dbReference>
<dbReference type="PRINTS" id="PR00313">
    <property type="entry name" value="CABNDNGRPT"/>
</dbReference>
<keyword evidence="2" id="KW-0964">Secreted</keyword>
<dbReference type="InterPro" id="IPR011049">
    <property type="entry name" value="Serralysin-like_metalloprot_C"/>
</dbReference>
<dbReference type="PANTHER" id="PTHR38340">
    <property type="entry name" value="S-LAYER PROTEIN"/>
    <property type="match status" value="1"/>
</dbReference>
<dbReference type="InterPro" id="IPR015919">
    <property type="entry name" value="Cadherin-like_sf"/>
</dbReference>
<evidence type="ECO:0000259" key="4">
    <source>
        <dbReference type="SMART" id="SM00736"/>
    </source>
</evidence>
<evidence type="ECO:0000256" key="1">
    <source>
        <dbReference type="ARBA" id="ARBA00004613"/>
    </source>
</evidence>
<evidence type="ECO:0000256" key="3">
    <source>
        <dbReference type="ARBA" id="ARBA00022837"/>
    </source>
</evidence>
<dbReference type="InterPro" id="IPR006644">
    <property type="entry name" value="Cadg"/>
</dbReference>
<feature type="domain" description="Dystroglycan-type cadherin-like" evidence="4">
    <location>
        <begin position="2279"/>
        <end position="2375"/>
    </location>
</feature>
<protein>
    <recommendedName>
        <fullName evidence="4">Dystroglycan-type cadherin-like domain-containing protein</fullName>
    </recommendedName>
</protein>
<dbReference type="Gene3D" id="2.60.40.10">
    <property type="entry name" value="Immunoglobulins"/>
    <property type="match status" value="4"/>
</dbReference>
<comment type="subcellular location">
    <subcellularLocation>
        <location evidence="1">Secreted</location>
    </subcellularLocation>
</comment>
<dbReference type="InterPro" id="IPR010566">
    <property type="entry name" value="Haemolys_ca-bd"/>
</dbReference>
<dbReference type="SUPFAM" id="SSF51120">
    <property type="entry name" value="beta-Roll"/>
    <property type="match status" value="12"/>
</dbReference>
<dbReference type="PROSITE" id="PS00330">
    <property type="entry name" value="HEMOLYSIN_CALCIUM"/>
    <property type="match status" value="9"/>
</dbReference>
<dbReference type="Gene3D" id="2.150.10.10">
    <property type="entry name" value="Serralysin-like metalloprotease, C-terminal"/>
    <property type="match status" value="9"/>
</dbReference>
<feature type="domain" description="Dystroglycan-type cadherin-like" evidence="4">
    <location>
        <begin position="2376"/>
        <end position="2474"/>
    </location>
</feature>
<organism evidence="5 6">
    <name type="scientific">Massilia frigida</name>
    <dbReference type="NCBI Taxonomy" id="2609281"/>
    <lineage>
        <taxon>Bacteria</taxon>
        <taxon>Pseudomonadati</taxon>
        <taxon>Pseudomonadota</taxon>
        <taxon>Betaproteobacteria</taxon>
        <taxon>Burkholderiales</taxon>
        <taxon>Oxalobacteraceae</taxon>
        <taxon>Telluria group</taxon>
        <taxon>Massilia</taxon>
    </lineage>
</organism>
<dbReference type="InterPro" id="IPR018511">
    <property type="entry name" value="Hemolysin-typ_Ca-bd_CS"/>
</dbReference>
<feature type="domain" description="Dystroglycan-type cadherin-like" evidence="4">
    <location>
        <begin position="2805"/>
        <end position="2905"/>
    </location>
</feature>
<dbReference type="Pfam" id="PF05345">
    <property type="entry name" value="He_PIG"/>
    <property type="match status" value="4"/>
</dbReference>
<keyword evidence="3" id="KW-0106">Calcium</keyword>
<dbReference type="InterPro" id="IPR013783">
    <property type="entry name" value="Ig-like_fold"/>
</dbReference>
<reference evidence="5 6" key="1">
    <citation type="submission" date="2019-10" db="EMBL/GenBank/DDBJ databases">
        <title>Taxonomy of Antarctic Massilia spp.: description of Massilia rubra sp. nov., Massilia aquatica sp. nov., Massilia mucilaginosa sp. nov., Massilia frigida sp. nov. isolated from streams, lakes and regoliths.</title>
        <authorList>
            <person name="Holochova P."/>
            <person name="Sedlacek I."/>
            <person name="Kralova S."/>
            <person name="Maslanova I."/>
            <person name="Busse H.-J."/>
            <person name="Stankova E."/>
            <person name="Vrbovska V."/>
            <person name="Kovarovic V."/>
            <person name="Bartak M."/>
            <person name="Svec P."/>
            <person name="Pantucek R."/>
        </authorList>
    </citation>
    <scope>NUCLEOTIDE SEQUENCE [LARGE SCALE GENOMIC DNA]</scope>
    <source>
        <strain evidence="5 6">CCM 8695</strain>
    </source>
</reference>
<dbReference type="RefSeq" id="WP_167086383.1">
    <property type="nucleotide sequence ID" value="NZ_WHJG01000007.1"/>
</dbReference>
<dbReference type="Pfam" id="PF00353">
    <property type="entry name" value="HemolysinCabind"/>
    <property type="match status" value="20"/>
</dbReference>
<feature type="domain" description="Dystroglycan-type cadherin-like" evidence="4">
    <location>
        <begin position="2906"/>
        <end position="3004"/>
    </location>
</feature>
<proteinExistence type="predicted"/>
<gene>
    <name evidence="5" type="ORF">F2P44_09045</name>
</gene>
<dbReference type="EMBL" id="WHJG01000007">
    <property type="protein sequence ID" value="NHZ79420.1"/>
    <property type="molecule type" value="Genomic_DNA"/>
</dbReference>
<name>A0ABX0NFV6_9BURK</name>